<keyword evidence="2" id="KW-1185">Reference proteome</keyword>
<evidence type="ECO:0008006" key="3">
    <source>
        <dbReference type="Google" id="ProtNLM"/>
    </source>
</evidence>
<dbReference type="EMBL" id="BAAAMY010000001">
    <property type="protein sequence ID" value="GAA1903732.1"/>
    <property type="molecule type" value="Genomic_DNA"/>
</dbReference>
<name>A0ABN2NWU7_9ACTN</name>
<accession>A0ABN2NWU7</accession>
<organism evidence="1 2">
    <name type="scientific">Nocardioides lentus</name>
    <dbReference type="NCBI Taxonomy" id="338077"/>
    <lineage>
        <taxon>Bacteria</taxon>
        <taxon>Bacillati</taxon>
        <taxon>Actinomycetota</taxon>
        <taxon>Actinomycetes</taxon>
        <taxon>Propionibacteriales</taxon>
        <taxon>Nocardioidaceae</taxon>
        <taxon>Nocardioides</taxon>
    </lineage>
</organism>
<reference evidence="1 2" key="1">
    <citation type="journal article" date="2019" name="Int. J. Syst. Evol. Microbiol.">
        <title>The Global Catalogue of Microorganisms (GCM) 10K type strain sequencing project: providing services to taxonomists for standard genome sequencing and annotation.</title>
        <authorList>
            <consortium name="The Broad Institute Genomics Platform"/>
            <consortium name="The Broad Institute Genome Sequencing Center for Infectious Disease"/>
            <person name="Wu L."/>
            <person name="Ma J."/>
        </authorList>
    </citation>
    <scope>NUCLEOTIDE SEQUENCE [LARGE SCALE GENOMIC DNA]</scope>
    <source>
        <strain evidence="1 2">JCM 14046</strain>
    </source>
</reference>
<proteinExistence type="predicted"/>
<dbReference type="Proteomes" id="UP001501612">
    <property type="component" value="Unassembled WGS sequence"/>
</dbReference>
<sequence length="166" mass="18306">MDDFPVPIRFDLPAPQWRAVPPDFGGIRNALFVALRDDTEGDYTPVLSFSGGWRTDDATMEQIADECVMRLREETGDARLMDRRAAGTAQSPGYSQIIQSVAQIDGTEYVLARLQAVLGLVDPEQPRRRAVLVVSLTSTGEQAKVLAPEFEALVKSLRVDESRRAG</sequence>
<evidence type="ECO:0000313" key="2">
    <source>
        <dbReference type="Proteomes" id="UP001501612"/>
    </source>
</evidence>
<dbReference type="Gene3D" id="3.40.1000.10">
    <property type="entry name" value="Mog1/PsbP, alpha/beta/alpha sandwich"/>
    <property type="match status" value="1"/>
</dbReference>
<comment type="caution">
    <text evidence="1">The sequence shown here is derived from an EMBL/GenBank/DDBJ whole genome shotgun (WGS) entry which is preliminary data.</text>
</comment>
<evidence type="ECO:0000313" key="1">
    <source>
        <dbReference type="EMBL" id="GAA1903732.1"/>
    </source>
</evidence>
<dbReference type="RefSeq" id="WP_344002019.1">
    <property type="nucleotide sequence ID" value="NZ_BAAAMY010000001.1"/>
</dbReference>
<protein>
    <recommendedName>
        <fullName evidence="3">DUF1795 domain-containing protein</fullName>
    </recommendedName>
</protein>
<gene>
    <name evidence="1" type="ORF">GCM10009737_00480</name>
</gene>